<sequence>MTVIRTARLTLRPFVEGDIDAMVALLNDWEVSQWLAVPPYPYRRADARFYVDHVRTNHEAGAATEFAIAVTDGDAVAGSIGLKRTCGDAESAALGYWLGQPHWGHGYASEAVKAIVAYGFGELGLRRIEAETDPENERSAHVLTKMGFRPAGQLSAGEARSCSLPTRRGSLVVNVHELLRSEFNP</sequence>
<dbReference type="InterPro" id="IPR000182">
    <property type="entry name" value="GNAT_dom"/>
</dbReference>
<dbReference type="PANTHER" id="PTHR43792">
    <property type="entry name" value="GNAT FAMILY, PUTATIVE (AFU_ORTHOLOGUE AFUA_3G00765)-RELATED-RELATED"/>
    <property type="match status" value="1"/>
</dbReference>
<dbReference type="InterPro" id="IPR016181">
    <property type="entry name" value="Acyl_CoA_acyltransferase"/>
</dbReference>
<name>A0A512DZN3_9PROT</name>
<dbReference type="RefSeq" id="WP_052832236.1">
    <property type="nucleotide sequence ID" value="NZ_BJYZ01000033.1"/>
</dbReference>
<organism evidence="2 3">
    <name type="scientific">Skermanella aerolata</name>
    <dbReference type="NCBI Taxonomy" id="393310"/>
    <lineage>
        <taxon>Bacteria</taxon>
        <taxon>Pseudomonadati</taxon>
        <taxon>Pseudomonadota</taxon>
        <taxon>Alphaproteobacteria</taxon>
        <taxon>Rhodospirillales</taxon>
        <taxon>Azospirillaceae</taxon>
        <taxon>Skermanella</taxon>
    </lineage>
</organism>
<dbReference type="AlphaFoldDB" id="A0A512DZN3"/>
<dbReference type="Proteomes" id="UP000321523">
    <property type="component" value="Unassembled WGS sequence"/>
</dbReference>
<evidence type="ECO:0000313" key="3">
    <source>
        <dbReference type="Proteomes" id="UP000321523"/>
    </source>
</evidence>
<dbReference type="Gene3D" id="3.40.630.30">
    <property type="match status" value="1"/>
</dbReference>
<feature type="domain" description="N-acetyltransferase" evidence="1">
    <location>
        <begin position="9"/>
        <end position="169"/>
    </location>
</feature>
<dbReference type="SUPFAM" id="SSF55729">
    <property type="entry name" value="Acyl-CoA N-acyltransferases (Nat)"/>
    <property type="match status" value="1"/>
</dbReference>
<dbReference type="EMBL" id="BJYZ01000033">
    <property type="protein sequence ID" value="GEO41899.1"/>
    <property type="molecule type" value="Genomic_DNA"/>
</dbReference>
<dbReference type="Pfam" id="PF13302">
    <property type="entry name" value="Acetyltransf_3"/>
    <property type="match status" value="1"/>
</dbReference>
<accession>A0A512DZN3</accession>
<comment type="caution">
    <text evidence="2">The sequence shown here is derived from an EMBL/GenBank/DDBJ whole genome shotgun (WGS) entry which is preliminary data.</text>
</comment>
<dbReference type="InterPro" id="IPR051531">
    <property type="entry name" value="N-acetyltransferase"/>
</dbReference>
<keyword evidence="3" id="KW-1185">Reference proteome</keyword>
<gene>
    <name evidence="2" type="ORF">SAE02_60470</name>
</gene>
<dbReference type="PROSITE" id="PS51186">
    <property type="entry name" value="GNAT"/>
    <property type="match status" value="1"/>
</dbReference>
<evidence type="ECO:0000313" key="2">
    <source>
        <dbReference type="EMBL" id="GEO41899.1"/>
    </source>
</evidence>
<dbReference type="GO" id="GO:0016747">
    <property type="term" value="F:acyltransferase activity, transferring groups other than amino-acyl groups"/>
    <property type="evidence" value="ECO:0007669"/>
    <property type="project" value="InterPro"/>
</dbReference>
<proteinExistence type="predicted"/>
<keyword evidence="2" id="KW-0808">Transferase</keyword>
<reference evidence="2 3" key="1">
    <citation type="submission" date="2019-07" db="EMBL/GenBank/DDBJ databases">
        <title>Whole genome shotgun sequence of Skermanella aerolata NBRC 106429.</title>
        <authorList>
            <person name="Hosoyama A."/>
            <person name="Uohara A."/>
            <person name="Ohji S."/>
            <person name="Ichikawa N."/>
        </authorList>
    </citation>
    <scope>NUCLEOTIDE SEQUENCE [LARGE SCALE GENOMIC DNA]</scope>
    <source>
        <strain evidence="2 3">NBRC 106429</strain>
    </source>
</reference>
<evidence type="ECO:0000259" key="1">
    <source>
        <dbReference type="PROSITE" id="PS51186"/>
    </source>
</evidence>
<dbReference type="OrthoDB" id="6293260at2"/>
<protein>
    <submittedName>
        <fullName evidence="2">N-acetyltransferase GCN5</fullName>
    </submittedName>
</protein>